<dbReference type="CDD" id="cd07827">
    <property type="entry name" value="RHD-n"/>
    <property type="match status" value="1"/>
</dbReference>
<feature type="compositionally biased region" description="Polar residues" evidence="1">
    <location>
        <begin position="400"/>
        <end position="410"/>
    </location>
</feature>
<feature type="region of interest" description="Disordered" evidence="1">
    <location>
        <begin position="1"/>
        <end position="51"/>
    </location>
</feature>
<dbReference type="GO" id="GO:0000978">
    <property type="term" value="F:RNA polymerase II cis-regulatory region sequence-specific DNA binding"/>
    <property type="evidence" value="ECO:0007669"/>
    <property type="project" value="TreeGrafter"/>
</dbReference>
<dbReference type="GO" id="GO:0005634">
    <property type="term" value="C:nucleus"/>
    <property type="evidence" value="ECO:0007669"/>
    <property type="project" value="TreeGrafter"/>
</dbReference>
<keyword evidence="4" id="KW-1185">Reference proteome</keyword>
<dbReference type="InterPro" id="IPR033926">
    <property type="entry name" value="IPT_NFkappaB"/>
</dbReference>
<dbReference type="PRINTS" id="PR00057">
    <property type="entry name" value="NFKBTNSCPFCT"/>
</dbReference>
<protein>
    <recommendedName>
        <fullName evidence="2">RHD domain-containing protein</fullName>
    </recommendedName>
</protein>
<evidence type="ECO:0000256" key="1">
    <source>
        <dbReference type="SAM" id="MobiDB-lite"/>
    </source>
</evidence>
<dbReference type="SUPFAM" id="SSF81296">
    <property type="entry name" value="E set domains"/>
    <property type="match status" value="1"/>
</dbReference>
<feature type="compositionally biased region" description="Low complexity" evidence="1">
    <location>
        <begin position="388"/>
        <end position="399"/>
    </location>
</feature>
<feature type="compositionally biased region" description="Polar residues" evidence="1">
    <location>
        <begin position="36"/>
        <end position="49"/>
    </location>
</feature>
<dbReference type="InterPro" id="IPR011539">
    <property type="entry name" value="RHD_DNA_bind_dom"/>
</dbReference>
<dbReference type="PROSITE" id="PS01204">
    <property type="entry name" value="REL_1"/>
    <property type="match status" value="1"/>
</dbReference>
<dbReference type="GO" id="GO:0005737">
    <property type="term" value="C:cytoplasm"/>
    <property type="evidence" value="ECO:0007669"/>
    <property type="project" value="InterPro"/>
</dbReference>
<feature type="region of interest" description="Disordered" evidence="1">
    <location>
        <begin position="386"/>
        <end position="478"/>
    </location>
</feature>
<dbReference type="InterPro" id="IPR013783">
    <property type="entry name" value="Ig-like_fold"/>
</dbReference>
<dbReference type="InterPro" id="IPR032397">
    <property type="entry name" value="RHD_dimer"/>
</dbReference>
<dbReference type="Gene3D" id="2.60.40.340">
    <property type="entry name" value="Rel homology domain (RHD), DNA-binding domain"/>
    <property type="match status" value="1"/>
</dbReference>
<dbReference type="PANTHER" id="PTHR24169:SF25">
    <property type="entry name" value="DORSAL-RELATED IMMUNITY FACTOR DIF-RELATED"/>
    <property type="match status" value="1"/>
</dbReference>
<dbReference type="GO" id="GO:0033554">
    <property type="term" value="P:cellular response to stress"/>
    <property type="evidence" value="ECO:0007669"/>
    <property type="project" value="TreeGrafter"/>
</dbReference>
<accession>A0A914BFP9</accession>
<dbReference type="EnsemblMetazoa" id="XM_038218981.1">
    <property type="protein sequence ID" value="XP_038074909.1"/>
    <property type="gene ID" value="LOC119742804"/>
</dbReference>
<dbReference type="GO" id="GO:0038061">
    <property type="term" value="P:non-canonical NF-kappaB signal transduction"/>
    <property type="evidence" value="ECO:0007669"/>
    <property type="project" value="TreeGrafter"/>
</dbReference>
<organism evidence="3 4">
    <name type="scientific">Patiria miniata</name>
    <name type="common">Bat star</name>
    <name type="synonym">Asterina miniata</name>
    <dbReference type="NCBI Taxonomy" id="46514"/>
    <lineage>
        <taxon>Eukaryota</taxon>
        <taxon>Metazoa</taxon>
        <taxon>Echinodermata</taxon>
        <taxon>Eleutherozoa</taxon>
        <taxon>Asterozoa</taxon>
        <taxon>Asteroidea</taxon>
        <taxon>Valvatacea</taxon>
        <taxon>Valvatida</taxon>
        <taxon>Asterinidae</taxon>
        <taxon>Patiria</taxon>
    </lineage>
</organism>
<name>A0A914BFP9_PATMI</name>
<evidence type="ECO:0000259" key="2">
    <source>
        <dbReference type="PROSITE" id="PS50254"/>
    </source>
</evidence>
<dbReference type="GO" id="GO:0045087">
    <property type="term" value="P:innate immune response"/>
    <property type="evidence" value="ECO:0007669"/>
    <property type="project" value="TreeGrafter"/>
</dbReference>
<dbReference type="InterPro" id="IPR030492">
    <property type="entry name" value="RHD_CS"/>
</dbReference>
<dbReference type="GeneID" id="119742804"/>
<dbReference type="PROSITE" id="PS50254">
    <property type="entry name" value="REL_2"/>
    <property type="match status" value="1"/>
</dbReference>
<dbReference type="GO" id="GO:0000981">
    <property type="term" value="F:DNA-binding transcription factor activity, RNA polymerase II-specific"/>
    <property type="evidence" value="ECO:0007669"/>
    <property type="project" value="TreeGrafter"/>
</dbReference>
<dbReference type="Proteomes" id="UP000887568">
    <property type="component" value="Unplaced"/>
</dbReference>
<dbReference type="AlphaFoldDB" id="A0A914BFP9"/>
<feature type="compositionally biased region" description="Basic and acidic residues" evidence="1">
    <location>
        <begin position="1"/>
        <end position="10"/>
    </location>
</feature>
<dbReference type="CDD" id="cd01177">
    <property type="entry name" value="IPT_NFkappaB"/>
    <property type="match status" value="1"/>
</dbReference>
<dbReference type="RefSeq" id="XP_038074909.1">
    <property type="nucleotide sequence ID" value="XM_038218981.1"/>
</dbReference>
<dbReference type="InterPro" id="IPR014756">
    <property type="entry name" value="Ig_E-set"/>
</dbReference>
<feature type="compositionally biased region" description="Basic and acidic residues" evidence="1">
    <location>
        <begin position="412"/>
        <end position="424"/>
    </location>
</feature>
<dbReference type="FunFam" id="2.60.40.10:FF:000046">
    <property type="entry name" value="Nuclear factor NF-kappa-B p105 subunit"/>
    <property type="match status" value="1"/>
</dbReference>
<dbReference type="GO" id="GO:0045944">
    <property type="term" value="P:positive regulation of transcription by RNA polymerase II"/>
    <property type="evidence" value="ECO:0007669"/>
    <property type="project" value="TreeGrafter"/>
</dbReference>
<sequence>MTDRKARVQEDECMQSTESSGASLSLDNLEPGILRTASNTESSKPSTSAKGGLDMSVLDSFLIGDNDAPADPYLEIVEQPKQKDLRFRYECEGRSAGSLLGVKTTSDRKTYPTVKIKNYTGKAKIVACLVTRQTPHQLHPNGLVGKLCKNGICSISTDINQRMTASFPNLGIQCAKKKDIQNAVQGRQELGVDPFNQAAARAHSQQPDYEMNVVRLCFQAFLPDPHNPTQFTIALQPQVSVPIYDKKGASLNISRVDRNHGTVSGGDEMFILCDKVQKDDIEVVFFDDEKWEINANFGPSDIHRQVAIVCKTPPYKTKNIQQPVTVQFKLRRKSDRETSDPMDFIFKPIDLDADGVIAKRRKKSPHFSKFFIEDPLVKQEPGEASMLQHRQQQQQQFQQIGSSNVATASTDPDVRQKLRSKIEQNSKQPNVKVFNPDPSLDARQPTREFARAVRRAPSDNNPRIAKFSPDSSTFSYSDRSNMSFGTVIQRDSTAAGAAATTTGTPFAMPQPQVPMANCSTALLFQDLPMEPNSQMATYQLPVQPSPAMADMASTSNFGENAAAQVFPPDSTGTEETESFLTNDDETLLQYVQGDFLQEENLAALLAGQDIHIENLVPPVNLEELTTLEDFDPRTLSLRNDMSDGMDTDFAVENVNDSVSIPYSHSVELEHDPSLS</sequence>
<evidence type="ECO:0000313" key="3">
    <source>
        <dbReference type="EnsemblMetazoa" id="XP_038074909.1"/>
    </source>
</evidence>
<feature type="compositionally biased region" description="Polar residues" evidence="1">
    <location>
        <begin position="14"/>
        <end position="26"/>
    </location>
</feature>
<dbReference type="Gene3D" id="2.60.40.10">
    <property type="entry name" value="Immunoglobulins"/>
    <property type="match status" value="1"/>
</dbReference>
<dbReference type="InterPro" id="IPR002909">
    <property type="entry name" value="IPT_dom"/>
</dbReference>
<dbReference type="PANTHER" id="PTHR24169">
    <property type="entry name" value="NUCLEAR FACTOR NF-KAPPA-B PROTEIN"/>
    <property type="match status" value="1"/>
</dbReference>
<dbReference type="SMART" id="SM00429">
    <property type="entry name" value="IPT"/>
    <property type="match status" value="1"/>
</dbReference>
<dbReference type="SUPFAM" id="SSF49417">
    <property type="entry name" value="p53-like transcription factors"/>
    <property type="match status" value="1"/>
</dbReference>
<feature type="compositionally biased region" description="Polar residues" evidence="1">
    <location>
        <begin position="469"/>
        <end position="478"/>
    </location>
</feature>
<reference evidence="3" key="1">
    <citation type="submission" date="2022-11" db="UniProtKB">
        <authorList>
            <consortium name="EnsemblMetazoa"/>
        </authorList>
    </citation>
    <scope>IDENTIFICATION</scope>
</reference>
<evidence type="ECO:0000313" key="4">
    <source>
        <dbReference type="Proteomes" id="UP000887568"/>
    </source>
</evidence>
<dbReference type="InterPro" id="IPR000451">
    <property type="entry name" value="NFkB/Dor"/>
</dbReference>
<dbReference type="OMA" id="PDIREPA"/>
<dbReference type="InterPro" id="IPR008967">
    <property type="entry name" value="p53-like_TF_DNA-bd_sf"/>
</dbReference>
<dbReference type="InterPro" id="IPR037059">
    <property type="entry name" value="RHD_DNA_bind_dom_sf"/>
</dbReference>
<proteinExistence type="predicted"/>
<dbReference type="Pfam" id="PF00554">
    <property type="entry name" value="RHD_DNA_bind"/>
    <property type="match status" value="1"/>
</dbReference>
<feature type="domain" description="RHD" evidence="2">
    <location>
        <begin position="69"/>
        <end position="250"/>
    </location>
</feature>
<dbReference type="OrthoDB" id="7881762at2759"/>
<dbReference type="GO" id="GO:0034097">
    <property type="term" value="P:response to cytokine"/>
    <property type="evidence" value="ECO:0007669"/>
    <property type="project" value="TreeGrafter"/>
</dbReference>
<dbReference type="GO" id="GO:0007249">
    <property type="term" value="P:canonical NF-kappaB signal transduction"/>
    <property type="evidence" value="ECO:0007669"/>
    <property type="project" value="TreeGrafter"/>
</dbReference>
<dbReference type="Pfam" id="PF16179">
    <property type="entry name" value="RHD_dimer"/>
    <property type="match status" value="1"/>
</dbReference>